<protein>
    <submittedName>
        <fullName evidence="2">Putative 4-hydroxyphenylacetaldehyde oxime monooxygenase</fullName>
        <ecNumber evidence="2">1.14.14.37</ecNumber>
    </submittedName>
</protein>
<dbReference type="Proteomes" id="UP000238479">
    <property type="component" value="Chromosome 7"/>
</dbReference>
<dbReference type="AlphaFoldDB" id="A0A2P6P3M5"/>
<evidence type="ECO:0000313" key="3">
    <source>
        <dbReference type="Proteomes" id="UP000238479"/>
    </source>
</evidence>
<dbReference type="GO" id="GO:0050592">
    <property type="term" value="F:4-hydroxyphenylacetaldehyde oxime monooxygenase activity"/>
    <property type="evidence" value="ECO:0007669"/>
    <property type="project" value="UniProtKB-EC"/>
</dbReference>
<dbReference type="EC" id="1.14.14.37" evidence="2"/>
<dbReference type="InterPro" id="IPR036396">
    <property type="entry name" value="Cyt_P450_sf"/>
</dbReference>
<proteinExistence type="predicted"/>
<dbReference type="Gene3D" id="1.10.630.10">
    <property type="entry name" value="Cytochrome P450"/>
    <property type="match status" value="1"/>
</dbReference>
<name>A0A2P6P3M5_ROSCH</name>
<evidence type="ECO:0000313" key="2">
    <source>
        <dbReference type="EMBL" id="PRQ16515.1"/>
    </source>
</evidence>
<keyword evidence="2" id="KW-0560">Oxidoreductase</keyword>
<dbReference type="GO" id="GO:0005506">
    <property type="term" value="F:iron ion binding"/>
    <property type="evidence" value="ECO:0007669"/>
    <property type="project" value="InterPro"/>
</dbReference>
<dbReference type="OMA" id="KYGHTCP"/>
<keyword evidence="3" id="KW-1185">Reference proteome</keyword>
<dbReference type="GO" id="GO:0020037">
    <property type="term" value="F:heme binding"/>
    <property type="evidence" value="ECO:0007669"/>
    <property type="project" value="InterPro"/>
</dbReference>
<feature type="chain" id="PRO_5015167201" evidence="1">
    <location>
        <begin position="24"/>
        <end position="70"/>
    </location>
</feature>
<keyword evidence="2" id="KW-0503">Monooxygenase</keyword>
<evidence type="ECO:0000256" key="1">
    <source>
        <dbReference type="SAM" id="SignalP"/>
    </source>
</evidence>
<dbReference type="EMBL" id="PDCK01000045">
    <property type="protein sequence ID" value="PRQ16515.1"/>
    <property type="molecule type" value="Genomic_DNA"/>
</dbReference>
<dbReference type="SUPFAM" id="SSF48264">
    <property type="entry name" value="Cytochrome P450"/>
    <property type="match status" value="1"/>
</dbReference>
<reference evidence="2 3" key="1">
    <citation type="journal article" date="2018" name="Nat. Genet.">
        <title>The Rosa genome provides new insights in the design of modern roses.</title>
        <authorList>
            <person name="Bendahmane M."/>
        </authorList>
    </citation>
    <scope>NUCLEOTIDE SEQUENCE [LARGE SCALE GENOMIC DNA]</scope>
    <source>
        <strain evidence="3">cv. Old Blush</strain>
    </source>
</reference>
<comment type="caution">
    <text evidence="2">The sequence shown here is derived from an EMBL/GenBank/DDBJ whole genome shotgun (WGS) entry which is preliminary data.</text>
</comment>
<dbReference type="PANTHER" id="PTHR24299">
    <property type="entry name" value="CYTOCHROME P450 FAMILY 1"/>
    <property type="match status" value="1"/>
</dbReference>
<keyword evidence="1" id="KW-0732">Signal</keyword>
<dbReference type="Gramene" id="PRQ16515">
    <property type="protein sequence ID" value="PRQ16515"/>
    <property type="gene ID" value="RchiOBHm_Chr7g0185091"/>
</dbReference>
<organism evidence="2 3">
    <name type="scientific">Rosa chinensis</name>
    <name type="common">China rose</name>
    <dbReference type="NCBI Taxonomy" id="74649"/>
    <lineage>
        <taxon>Eukaryota</taxon>
        <taxon>Viridiplantae</taxon>
        <taxon>Streptophyta</taxon>
        <taxon>Embryophyta</taxon>
        <taxon>Tracheophyta</taxon>
        <taxon>Spermatophyta</taxon>
        <taxon>Magnoliopsida</taxon>
        <taxon>eudicotyledons</taxon>
        <taxon>Gunneridae</taxon>
        <taxon>Pentapetalae</taxon>
        <taxon>rosids</taxon>
        <taxon>fabids</taxon>
        <taxon>Rosales</taxon>
        <taxon>Rosaceae</taxon>
        <taxon>Rosoideae</taxon>
        <taxon>Rosoideae incertae sedis</taxon>
        <taxon>Rosa</taxon>
    </lineage>
</organism>
<accession>A0A2P6P3M5</accession>
<sequence>MSPSTIIAILLVLLTCLWLLISASSKSKHKKLPPGPRSLPIIGNLHMLGNLPHRSLQHLARKYGHTCPSV</sequence>
<gene>
    <name evidence="2" type="ORF">RchiOBHm_Chr7g0185091</name>
</gene>
<feature type="signal peptide" evidence="1">
    <location>
        <begin position="1"/>
        <end position="23"/>
    </location>
</feature>
<dbReference type="PANTHER" id="PTHR24299:SF55">
    <property type="entry name" value="OS07G0293000 PROTEIN"/>
    <property type="match status" value="1"/>
</dbReference>